<evidence type="ECO:0000313" key="3">
    <source>
        <dbReference type="EMBL" id="AUX32878.1"/>
    </source>
</evidence>
<feature type="region of interest" description="Disordered" evidence="1">
    <location>
        <begin position="35"/>
        <end position="97"/>
    </location>
</feature>
<dbReference type="EMBL" id="CP012672">
    <property type="protein sequence ID" value="AUX32878.1"/>
    <property type="molecule type" value="Genomic_DNA"/>
</dbReference>
<name>A0A4P2QS50_SORCE</name>
<feature type="domain" description="PEGA" evidence="2">
    <location>
        <begin position="76"/>
        <end position="123"/>
    </location>
</feature>
<dbReference type="Pfam" id="PF08308">
    <property type="entry name" value="PEGA"/>
    <property type="match status" value="1"/>
</dbReference>
<evidence type="ECO:0000256" key="1">
    <source>
        <dbReference type="SAM" id="MobiDB-lite"/>
    </source>
</evidence>
<gene>
    <name evidence="3" type="ORF">SOCE836_050300</name>
</gene>
<sequence>MATGHFLARDFVSSLRRMLRVAALLLVIPLAGCGGAPKPPPEPPQPAPIAAQPEPEPEPPLDDAPMLDVVSAQPTEILLDGKPIGTTPITGRKVAPGTHEVTFVDPERGNRTMMVTLEPGDAKTVQSDPPPSIQESGGGDAKSDKPGERK</sequence>
<reference evidence="3 4" key="1">
    <citation type="submission" date="2015-09" db="EMBL/GenBank/DDBJ databases">
        <title>Sorangium comparison.</title>
        <authorList>
            <person name="Zaburannyi N."/>
            <person name="Bunk B."/>
            <person name="Overmann J."/>
            <person name="Mueller R."/>
        </authorList>
    </citation>
    <scope>NUCLEOTIDE SEQUENCE [LARGE SCALE GENOMIC DNA]</scope>
    <source>
        <strain evidence="3 4">So ce836</strain>
    </source>
</reference>
<accession>A0A4P2QS50</accession>
<dbReference type="InterPro" id="IPR013229">
    <property type="entry name" value="PEGA"/>
</dbReference>
<dbReference type="Proteomes" id="UP000295497">
    <property type="component" value="Chromosome"/>
</dbReference>
<feature type="compositionally biased region" description="Basic and acidic residues" evidence="1">
    <location>
        <begin position="141"/>
        <end position="150"/>
    </location>
</feature>
<organism evidence="3 4">
    <name type="scientific">Sorangium cellulosum</name>
    <name type="common">Polyangium cellulosum</name>
    <dbReference type="NCBI Taxonomy" id="56"/>
    <lineage>
        <taxon>Bacteria</taxon>
        <taxon>Pseudomonadati</taxon>
        <taxon>Myxococcota</taxon>
        <taxon>Polyangia</taxon>
        <taxon>Polyangiales</taxon>
        <taxon>Polyangiaceae</taxon>
        <taxon>Sorangium</taxon>
    </lineage>
</organism>
<feature type="region of interest" description="Disordered" evidence="1">
    <location>
        <begin position="118"/>
        <end position="150"/>
    </location>
</feature>
<dbReference type="AlphaFoldDB" id="A0A4P2QS50"/>
<evidence type="ECO:0000313" key="4">
    <source>
        <dbReference type="Proteomes" id="UP000295497"/>
    </source>
</evidence>
<feature type="compositionally biased region" description="Pro residues" evidence="1">
    <location>
        <begin position="37"/>
        <end position="47"/>
    </location>
</feature>
<protein>
    <submittedName>
        <fullName evidence="3">Protein phosphatase</fullName>
    </submittedName>
</protein>
<evidence type="ECO:0000259" key="2">
    <source>
        <dbReference type="Pfam" id="PF08308"/>
    </source>
</evidence>
<proteinExistence type="predicted"/>